<dbReference type="SUPFAM" id="SSF52540">
    <property type="entry name" value="P-loop containing nucleoside triphosphate hydrolases"/>
    <property type="match status" value="1"/>
</dbReference>
<dbReference type="Pfam" id="PF19798">
    <property type="entry name" value="Sulfotransfer_5"/>
    <property type="match status" value="1"/>
</dbReference>
<evidence type="ECO:0000313" key="2">
    <source>
        <dbReference type="EMBL" id="OQO05901.1"/>
    </source>
</evidence>
<protein>
    <recommendedName>
        <fullName evidence="4">Sulfotransferase domain-containing protein</fullName>
    </recommendedName>
</protein>
<dbReference type="STRING" id="1507870.A0A1V8T3R4"/>
<dbReference type="OrthoDB" id="2405944at2759"/>
<organism evidence="2 3">
    <name type="scientific">Cryoendolithus antarcticus</name>
    <dbReference type="NCBI Taxonomy" id="1507870"/>
    <lineage>
        <taxon>Eukaryota</taxon>
        <taxon>Fungi</taxon>
        <taxon>Dikarya</taxon>
        <taxon>Ascomycota</taxon>
        <taxon>Pezizomycotina</taxon>
        <taxon>Dothideomycetes</taxon>
        <taxon>Dothideomycetidae</taxon>
        <taxon>Cladosporiales</taxon>
        <taxon>Cladosporiaceae</taxon>
        <taxon>Cryoendolithus</taxon>
    </lineage>
</organism>
<dbReference type="PANTHER" id="PTHR48419">
    <property type="entry name" value="SULFOTRANSFERASE DOMAIN-CONTAINING PROTEIN"/>
    <property type="match status" value="1"/>
</dbReference>
<comment type="caution">
    <text evidence="2">The sequence shown here is derived from an EMBL/GenBank/DDBJ whole genome shotgun (WGS) entry which is preliminary data.</text>
</comment>
<evidence type="ECO:0000256" key="1">
    <source>
        <dbReference type="SAM" id="MobiDB-lite"/>
    </source>
</evidence>
<accession>A0A1V8T3R4</accession>
<proteinExistence type="predicted"/>
<name>A0A1V8T3R4_9PEZI</name>
<dbReference type="AlphaFoldDB" id="A0A1V8T3R4"/>
<dbReference type="InterPro" id="IPR053226">
    <property type="entry name" value="Pyrrolopyrazine_biosynth_F"/>
</dbReference>
<keyword evidence="3" id="KW-1185">Reference proteome</keyword>
<evidence type="ECO:0000313" key="3">
    <source>
        <dbReference type="Proteomes" id="UP000192596"/>
    </source>
</evidence>
<dbReference type="Proteomes" id="UP000192596">
    <property type="component" value="Unassembled WGS sequence"/>
</dbReference>
<dbReference type="EMBL" id="NAJO01000018">
    <property type="protein sequence ID" value="OQO05901.1"/>
    <property type="molecule type" value="Genomic_DNA"/>
</dbReference>
<dbReference type="InParanoid" id="A0A1V8T3R4"/>
<evidence type="ECO:0008006" key="4">
    <source>
        <dbReference type="Google" id="ProtNLM"/>
    </source>
</evidence>
<reference evidence="3" key="1">
    <citation type="submission" date="2017-03" db="EMBL/GenBank/DDBJ databases">
        <title>Genomes of endolithic fungi from Antarctica.</title>
        <authorList>
            <person name="Coleine C."/>
            <person name="Masonjones S."/>
            <person name="Stajich J.E."/>
        </authorList>
    </citation>
    <scope>NUCLEOTIDE SEQUENCE [LARGE SCALE GENOMIC DNA]</scope>
    <source>
        <strain evidence="3">CCFEE 5527</strain>
    </source>
</reference>
<gene>
    <name evidence="2" type="ORF">B0A48_09997</name>
</gene>
<dbReference type="Gene3D" id="3.40.50.300">
    <property type="entry name" value="P-loop containing nucleotide triphosphate hydrolases"/>
    <property type="match status" value="1"/>
</dbReference>
<dbReference type="InterPro" id="IPR027417">
    <property type="entry name" value="P-loop_NTPase"/>
</dbReference>
<dbReference type="PANTHER" id="PTHR48419:SF1">
    <property type="entry name" value="SULFOTRANSFERASE DOMAIN-CONTAINING PROTEIN"/>
    <property type="match status" value="1"/>
</dbReference>
<sequence length="342" mass="38554">MTRRNSLQCVHEPFGDAFYYGPERLGSRFEGDEKANEREESGFAQSTFKTILDRIDREGEEGKLVFIKDITHYLVPPSKQDARLAPSLYHPKRGVGTNGGANDGDSGIVLSDSQSHPGTPKNPPFPYSTPSEPNNPTVIPKEILEKFHFTFLIRHPRNAIPSYYRCCVPPLVEKTGFHEFMPSEAGYDELRRVFDYCKETGIVGPAVCGQQSASEAKSGEVEICVIDADDLLDDPEGILRQYCASINVPFHAEMLKWNEEDQLVAKEAFEKWNGFHEDAIHSTDLKPRQHHKAPKSDEQLFAEWKEKYGQTGAEVIRDTVAENVADYEYLKGFAIKPVNVNE</sequence>
<feature type="region of interest" description="Disordered" evidence="1">
    <location>
        <begin position="89"/>
        <end position="135"/>
    </location>
</feature>